<evidence type="ECO:0000256" key="2">
    <source>
        <dbReference type="SAM" id="SignalP"/>
    </source>
</evidence>
<comment type="caution">
    <text evidence="3">The sequence shown here is derived from an EMBL/GenBank/DDBJ whole genome shotgun (WGS) entry which is preliminary data.</text>
</comment>
<evidence type="ECO:0000313" key="3">
    <source>
        <dbReference type="EMBL" id="MCI0755924.1"/>
    </source>
</evidence>
<feature type="compositionally biased region" description="Polar residues" evidence="1">
    <location>
        <begin position="150"/>
        <end position="160"/>
    </location>
</feature>
<keyword evidence="2" id="KW-0732">Signal</keyword>
<dbReference type="RefSeq" id="WP_157985866.1">
    <property type="nucleotide sequence ID" value="NZ_JALBUU010000079.1"/>
</dbReference>
<dbReference type="EMBL" id="JALBUU010000079">
    <property type="protein sequence ID" value="MCI0755924.1"/>
    <property type="molecule type" value="Genomic_DNA"/>
</dbReference>
<evidence type="ECO:0000256" key="1">
    <source>
        <dbReference type="SAM" id="MobiDB-lite"/>
    </source>
</evidence>
<keyword evidence="4" id="KW-1185">Reference proteome</keyword>
<proteinExistence type="predicted"/>
<feature type="signal peptide" evidence="2">
    <location>
        <begin position="1"/>
        <end position="22"/>
    </location>
</feature>
<gene>
    <name evidence="3" type="ORF">MON41_19855</name>
</gene>
<protein>
    <submittedName>
        <fullName evidence="3">Uncharacterized protein</fullName>
    </submittedName>
</protein>
<dbReference type="PROSITE" id="PS51257">
    <property type="entry name" value="PROKAR_LIPOPROTEIN"/>
    <property type="match status" value="1"/>
</dbReference>
<sequence length="167" mass="17116">MPRALFLIGVLLALSGCSTEGAQVAEAGRQLITGMDVDDVQACAGIPTRVTTLRDGTELLSFEQRNANVGGFNVSLPAVGGFSLAGSGSYCTALVRVAQGRVIGVVFTGDNDDTFGREGVCAPIVRGCLRYPEPARLPAAAEAEEAGRSGNISGGASTPLPQDPAHR</sequence>
<accession>A0ABS9W9F0</accession>
<dbReference type="Proteomes" id="UP001201985">
    <property type="component" value="Unassembled WGS sequence"/>
</dbReference>
<name>A0ABS9W9F0_9PROT</name>
<organism evidence="3 4">
    <name type="scientific">Teichococcus vastitatis</name>
    <dbReference type="NCBI Taxonomy" id="2307076"/>
    <lineage>
        <taxon>Bacteria</taxon>
        <taxon>Pseudomonadati</taxon>
        <taxon>Pseudomonadota</taxon>
        <taxon>Alphaproteobacteria</taxon>
        <taxon>Acetobacterales</taxon>
        <taxon>Roseomonadaceae</taxon>
        <taxon>Roseomonas</taxon>
    </lineage>
</organism>
<evidence type="ECO:0000313" key="4">
    <source>
        <dbReference type="Proteomes" id="UP001201985"/>
    </source>
</evidence>
<feature type="region of interest" description="Disordered" evidence="1">
    <location>
        <begin position="139"/>
        <end position="167"/>
    </location>
</feature>
<reference evidence="3 4" key="1">
    <citation type="submission" date="2022-03" db="EMBL/GenBank/DDBJ databases">
        <title>Complete genome analysis of Roseomonas KG 17.1 : a prolific producer of plant growth promoters.</title>
        <authorList>
            <person name="Saadouli I."/>
            <person name="Najjari A."/>
            <person name="Mosbah A."/>
            <person name="Ouzari H.I."/>
        </authorList>
    </citation>
    <scope>NUCLEOTIDE SEQUENCE [LARGE SCALE GENOMIC DNA]</scope>
    <source>
        <strain evidence="3 4">KG17-1</strain>
    </source>
</reference>
<feature type="chain" id="PRO_5045366037" evidence="2">
    <location>
        <begin position="23"/>
        <end position="167"/>
    </location>
</feature>